<comment type="caution">
    <text evidence="3">The sequence shown here is derived from an EMBL/GenBank/DDBJ whole genome shotgun (WGS) entry which is preliminary data.</text>
</comment>
<evidence type="ECO:0000313" key="3">
    <source>
        <dbReference type="EMBL" id="KAF6170977.1"/>
    </source>
</evidence>
<feature type="compositionally biased region" description="Polar residues" evidence="2">
    <location>
        <begin position="1"/>
        <end position="15"/>
    </location>
</feature>
<protein>
    <submittedName>
        <fullName evidence="3">Uncharacterized protein</fullName>
    </submittedName>
</protein>
<dbReference type="AlphaFoldDB" id="A0A7J7NUU5"/>
<evidence type="ECO:0000256" key="2">
    <source>
        <dbReference type="SAM" id="MobiDB-lite"/>
    </source>
</evidence>
<feature type="coiled-coil region" evidence="1">
    <location>
        <begin position="542"/>
        <end position="589"/>
    </location>
</feature>
<evidence type="ECO:0000313" key="4">
    <source>
        <dbReference type="Proteomes" id="UP000541444"/>
    </source>
</evidence>
<dbReference type="EMBL" id="JACGCM010000554">
    <property type="protein sequence ID" value="KAF6170977.1"/>
    <property type="molecule type" value="Genomic_DNA"/>
</dbReference>
<feature type="region of interest" description="Disordered" evidence="2">
    <location>
        <begin position="1"/>
        <end position="23"/>
    </location>
</feature>
<gene>
    <name evidence="3" type="ORF">GIB67_014794</name>
</gene>
<keyword evidence="4" id="KW-1185">Reference proteome</keyword>
<keyword evidence="1" id="KW-0175">Coiled coil</keyword>
<dbReference type="Proteomes" id="UP000541444">
    <property type="component" value="Unassembled WGS sequence"/>
</dbReference>
<sequence length="666" mass="75623">MGSSSANEVSTSGRTTESDSEVEVGSEQFLGFPGQLISYSPGSYAFQEFCKAKAAIGGKSIDESISLEYFDGDEQSYLLEGFLYYLSQLEYRLSLPLTNLVKGIMNAIGVYPVQLNGNMWEFYGVKNYKASGGSYFRASASQRRFFDLNSTGQTWNDNVIWVKGNCLQRDDEEPLDLRFRIVKQIAKEETELKFVLEGIGLSRKNRVDSRSKKVRKAQSTRSMAGANKGKKPTTGKEGQTNLAKTPEIDSSVQPEPLKLSKIAQKYSKKWTLKALPTSGTIGSSEIVKEKRRRVEHLRELGEKVAEGRPAAVDDLKEVEERARLAALHEEEDTSKMMEVRANLDEMVEERDRLGRHLMLKGYSEEEVDAIKADTYVEEGGDEKVEVVGAVDGLDGVSYQMVLDNQGDDTELPEGNNEKALREMSLKIKDLEIGHFREKKISTALLSTQVKLQVKLDSTRSREDDVLECNREFAEELDRMREANENREDQHVNVHFKLVEVTQAISDLNHKVEEKDVEIGAYSERKCELKECQQKLDVVLIRENVLEGEIKEKEKLMKRKEKLLKEIPAREELSAEIERLHAQVVDLRALNLAESAKYIKKLEDNAVHDARVDREMAHKKYMYARLESRLEKVRAKFATMVIPDASRSDLLKSIVAYFVEEVKKLES</sequence>
<organism evidence="3 4">
    <name type="scientific">Kingdonia uniflora</name>
    <dbReference type="NCBI Taxonomy" id="39325"/>
    <lineage>
        <taxon>Eukaryota</taxon>
        <taxon>Viridiplantae</taxon>
        <taxon>Streptophyta</taxon>
        <taxon>Embryophyta</taxon>
        <taxon>Tracheophyta</taxon>
        <taxon>Spermatophyta</taxon>
        <taxon>Magnoliopsida</taxon>
        <taxon>Ranunculales</taxon>
        <taxon>Circaeasteraceae</taxon>
        <taxon>Kingdonia</taxon>
    </lineage>
</organism>
<feature type="region of interest" description="Disordered" evidence="2">
    <location>
        <begin position="207"/>
        <end position="250"/>
    </location>
</feature>
<name>A0A7J7NUU5_9MAGN</name>
<proteinExistence type="predicted"/>
<reference evidence="3 4" key="1">
    <citation type="journal article" date="2020" name="IScience">
        <title>Genome Sequencing of the Endangered Kingdonia uniflora (Circaeasteraceae, Ranunculales) Reveals Potential Mechanisms of Evolutionary Specialization.</title>
        <authorList>
            <person name="Sun Y."/>
            <person name="Deng T."/>
            <person name="Zhang A."/>
            <person name="Moore M.J."/>
            <person name="Landis J.B."/>
            <person name="Lin N."/>
            <person name="Zhang H."/>
            <person name="Zhang X."/>
            <person name="Huang J."/>
            <person name="Zhang X."/>
            <person name="Sun H."/>
            <person name="Wang H."/>
        </authorList>
    </citation>
    <scope>NUCLEOTIDE SEQUENCE [LARGE SCALE GENOMIC DNA]</scope>
    <source>
        <strain evidence="3">TB1705</strain>
        <tissue evidence="3">Leaf</tissue>
    </source>
</reference>
<evidence type="ECO:0000256" key="1">
    <source>
        <dbReference type="SAM" id="Coils"/>
    </source>
</evidence>
<accession>A0A7J7NUU5</accession>
<feature type="compositionally biased region" description="Polar residues" evidence="2">
    <location>
        <begin position="236"/>
        <end position="250"/>
    </location>
</feature>